<gene>
    <name evidence="2" type="ORF">EVAR_36469_1</name>
</gene>
<comment type="caution">
    <text evidence="2">The sequence shown here is derived from an EMBL/GenBank/DDBJ whole genome shotgun (WGS) entry which is preliminary data.</text>
</comment>
<dbReference type="Proteomes" id="UP000299102">
    <property type="component" value="Unassembled WGS sequence"/>
</dbReference>
<name>A0A4C1WW12_EUMVA</name>
<keyword evidence="3" id="KW-1185">Reference proteome</keyword>
<accession>A0A4C1WW12</accession>
<evidence type="ECO:0000256" key="1">
    <source>
        <dbReference type="SAM" id="MobiDB-lite"/>
    </source>
</evidence>
<sequence>MTSDGENIHAISESEDEVNDEVDNPETINVGDFLLIKFEKKKTVIYYVVKILLKYGMLYLRKKAGSSKFVFHIGEDKASVHVKDVVSQLPKPILQRPARALATSSVQYSNARGREKERYTKVESRREKESESVNPKRMRVVIQAFRISL</sequence>
<organism evidence="2 3">
    <name type="scientific">Eumeta variegata</name>
    <name type="common">Bagworm moth</name>
    <name type="synonym">Eumeta japonica</name>
    <dbReference type="NCBI Taxonomy" id="151549"/>
    <lineage>
        <taxon>Eukaryota</taxon>
        <taxon>Metazoa</taxon>
        <taxon>Ecdysozoa</taxon>
        <taxon>Arthropoda</taxon>
        <taxon>Hexapoda</taxon>
        <taxon>Insecta</taxon>
        <taxon>Pterygota</taxon>
        <taxon>Neoptera</taxon>
        <taxon>Endopterygota</taxon>
        <taxon>Lepidoptera</taxon>
        <taxon>Glossata</taxon>
        <taxon>Ditrysia</taxon>
        <taxon>Tineoidea</taxon>
        <taxon>Psychidae</taxon>
        <taxon>Oiketicinae</taxon>
        <taxon>Eumeta</taxon>
    </lineage>
</organism>
<feature type="region of interest" description="Disordered" evidence="1">
    <location>
        <begin position="105"/>
        <end position="133"/>
    </location>
</feature>
<feature type="compositionally biased region" description="Acidic residues" evidence="1">
    <location>
        <begin position="13"/>
        <end position="23"/>
    </location>
</feature>
<feature type="compositionally biased region" description="Basic and acidic residues" evidence="1">
    <location>
        <begin position="112"/>
        <end position="131"/>
    </location>
</feature>
<evidence type="ECO:0000313" key="2">
    <source>
        <dbReference type="EMBL" id="GBP54254.1"/>
    </source>
</evidence>
<proteinExistence type="predicted"/>
<feature type="region of interest" description="Disordered" evidence="1">
    <location>
        <begin position="1"/>
        <end position="23"/>
    </location>
</feature>
<reference evidence="2 3" key="1">
    <citation type="journal article" date="2019" name="Commun. Biol.">
        <title>The bagworm genome reveals a unique fibroin gene that provides high tensile strength.</title>
        <authorList>
            <person name="Kono N."/>
            <person name="Nakamura H."/>
            <person name="Ohtoshi R."/>
            <person name="Tomita M."/>
            <person name="Numata K."/>
            <person name="Arakawa K."/>
        </authorList>
    </citation>
    <scope>NUCLEOTIDE SEQUENCE [LARGE SCALE GENOMIC DNA]</scope>
</reference>
<evidence type="ECO:0000313" key="3">
    <source>
        <dbReference type="Proteomes" id="UP000299102"/>
    </source>
</evidence>
<protein>
    <submittedName>
        <fullName evidence="2">Uncharacterized protein</fullName>
    </submittedName>
</protein>
<dbReference type="EMBL" id="BGZK01000642">
    <property type="protein sequence ID" value="GBP54254.1"/>
    <property type="molecule type" value="Genomic_DNA"/>
</dbReference>
<dbReference type="AlphaFoldDB" id="A0A4C1WW12"/>